<accession>A0A1R4I952</accession>
<sequence length="74" mass="7756">MFHGPSSVLRRCASGRDATDPVTTASEVSPSVRASIPSATRAAEPMFSIAASALPPRVDGILAGRFHARRSTFT</sequence>
<protein>
    <submittedName>
        <fullName evidence="2">Uncharacterized protein</fullName>
    </submittedName>
</protein>
<name>A0A1R4I952_9MICC</name>
<dbReference type="AlphaFoldDB" id="A0A1R4I952"/>
<evidence type="ECO:0000313" key="2">
    <source>
        <dbReference type="EMBL" id="SJN16421.1"/>
    </source>
</evidence>
<evidence type="ECO:0000313" key="3">
    <source>
        <dbReference type="Proteomes" id="UP000196230"/>
    </source>
</evidence>
<proteinExistence type="predicted"/>
<organism evidence="2 3">
    <name type="scientific">Micrococcus lylae</name>
    <dbReference type="NCBI Taxonomy" id="1273"/>
    <lineage>
        <taxon>Bacteria</taxon>
        <taxon>Bacillati</taxon>
        <taxon>Actinomycetota</taxon>
        <taxon>Actinomycetes</taxon>
        <taxon>Micrococcales</taxon>
        <taxon>Micrococcaceae</taxon>
        <taxon>Micrococcus</taxon>
    </lineage>
</organism>
<feature type="region of interest" description="Disordered" evidence="1">
    <location>
        <begin position="1"/>
        <end position="37"/>
    </location>
</feature>
<evidence type="ECO:0000256" key="1">
    <source>
        <dbReference type="SAM" id="MobiDB-lite"/>
    </source>
</evidence>
<dbReference type="EMBL" id="FUKP01000007">
    <property type="protein sequence ID" value="SJN16421.1"/>
    <property type="molecule type" value="Genomic_DNA"/>
</dbReference>
<reference evidence="2 3" key="1">
    <citation type="submission" date="2017-02" db="EMBL/GenBank/DDBJ databases">
        <authorList>
            <person name="Peterson S.W."/>
        </authorList>
    </citation>
    <scope>NUCLEOTIDE SEQUENCE [LARGE SCALE GENOMIC DNA]</scope>
    <source>
        <strain evidence="2 3">2B3F</strain>
    </source>
</reference>
<gene>
    <name evidence="2" type="ORF">FM125_00870</name>
</gene>
<dbReference type="Proteomes" id="UP000196230">
    <property type="component" value="Unassembled WGS sequence"/>
</dbReference>